<dbReference type="InterPro" id="IPR036631">
    <property type="entry name" value="MGMT_N_sf"/>
</dbReference>
<dbReference type="EMBL" id="VUOB01000042">
    <property type="protein sequence ID" value="KAA2258152.1"/>
    <property type="molecule type" value="Genomic_DNA"/>
</dbReference>
<keyword evidence="12" id="KW-1185">Reference proteome</keyword>
<keyword evidence="5 11" id="KW-0808">Transferase</keyword>
<evidence type="ECO:0000256" key="5">
    <source>
        <dbReference type="ARBA" id="ARBA00022679"/>
    </source>
</evidence>
<comment type="catalytic activity">
    <reaction evidence="8">
        <text>a 6-O-methyl-2'-deoxyguanosine in DNA + L-cysteinyl-[protein] = S-methyl-L-cysteinyl-[protein] + a 2'-deoxyguanosine in DNA</text>
        <dbReference type="Rhea" id="RHEA:24000"/>
        <dbReference type="Rhea" id="RHEA-COMP:10131"/>
        <dbReference type="Rhea" id="RHEA-COMP:10132"/>
        <dbReference type="Rhea" id="RHEA-COMP:11367"/>
        <dbReference type="Rhea" id="RHEA-COMP:11368"/>
        <dbReference type="ChEBI" id="CHEBI:29950"/>
        <dbReference type="ChEBI" id="CHEBI:82612"/>
        <dbReference type="ChEBI" id="CHEBI:85445"/>
        <dbReference type="ChEBI" id="CHEBI:85448"/>
        <dbReference type="EC" id="2.1.1.63"/>
    </reaction>
</comment>
<feature type="domain" description="Methylated-DNA-[protein]-cysteine S-methyltransferase DNA binding" evidence="9">
    <location>
        <begin position="100"/>
        <end position="179"/>
    </location>
</feature>
<dbReference type="NCBIfam" id="TIGR00589">
    <property type="entry name" value="ogt"/>
    <property type="match status" value="1"/>
</dbReference>
<dbReference type="PANTHER" id="PTHR10815">
    <property type="entry name" value="METHYLATED-DNA--PROTEIN-CYSTEINE METHYLTRANSFERASE"/>
    <property type="match status" value="1"/>
</dbReference>
<keyword evidence="6" id="KW-0227">DNA damage</keyword>
<evidence type="ECO:0000256" key="4">
    <source>
        <dbReference type="ARBA" id="ARBA00022603"/>
    </source>
</evidence>
<dbReference type="SUPFAM" id="SSF46767">
    <property type="entry name" value="Methylated DNA-protein cysteine methyltransferase, C-terminal domain"/>
    <property type="match status" value="1"/>
</dbReference>
<dbReference type="FunFam" id="1.10.10.10:FF:000214">
    <property type="entry name" value="Methylated-DNA--protein-cysteine methyltransferase"/>
    <property type="match status" value="1"/>
</dbReference>
<dbReference type="PANTHER" id="PTHR10815:SF5">
    <property type="entry name" value="METHYLATED-DNA--PROTEIN-CYSTEINE METHYLTRANSFERASE"/>
    <property type="match status" value="1"/>
</dbReference>
<comment type="catalytic activity">
    <reaction evidence="1">
        <text>a 4-O-methyl-thymidine in DNA + L-cysteinyl-[protein] = a thymidine in DNA + S-methyl-L-cysteinyl-[protein]</text>
        <dbReference type="Rhea" id="RHEA:53428"/>
        <dbReference type="Rhea" id="RHEA-COMP:10131"/>
        <dbReference type="Rhea" id="RHEA-COMP:10132"/>
        <dbReference type="Rhea" id="RHEA-COMP:13555"/>
        <dbReference type="Rhea" id="RHEA-COMP:13556"/>
        <dbReference type="ChEBI" id="CHEBI:29950"/>
        <dbReference type="ChEBI" id="CHEBI:82612"/>
        <dbReference type="ChEBI" id="CHEBI:137386"/>
        <dbReference type="ChEBI" id="CHEBI:137387"/>
        <dbReference type="EC" id="2.1.1.63"/>
    </reaction>
</comment>
<dbReference type="InterPro" id="IPR014048">
    <property type="entry name" value="MethylDNA_cys_MeTrfase_DNA-bd"/>
</dbReference>
<dbReference type="PROSITE" id="PS00374">
    <property type="entry name" value="MGMT"/>
    <property type="match status" value="1"/>
</dbReference>
<dbReference type="SUPFAM" id="SSF53155">
    <property type="entry name" value="Methylated DNA-protein cysteine methyltransferase domain"/>
    <property type="match status" value="1"/>
</dbReference>
<dbReference type="Pfam" id="PF02870">
    <property type="entry name" value="Methyltransf_1N"/>
    <property type="match status" value="1"/>
</dbReference>
<organism evidence="11 12">
    <name type="scientific">Solihabitans fulvus</name>
    <dbReference type="NCBI Taxonomy" id="1892852"/>
    <lineage>
        <taxon>Bacteria</taxon>
        <taxon>Bacillati</taxon>
        <taxon>Actinomycetota</taxon>
        <taxon>Actinomycetes</taxon>
        <taxon>Pseudonocardiales</taxon>
        <taxon>Pseudonocardiaceae</taxon>
        <taxon>Solihabitans</taxon>
    </lineage>
</organism>
<dbReference type="InterPro" id="IPR008332">
    <property type="entry name" value="MethylG_MeTrfase_N"/>
</dbReference>
<dbReference type="InterPro" id="IPR036388">
    <property type="entry name" value="WH-like_DNA-bd_sf"/>
</dbReference>
<dbReference type="Gene3D" id="3.30.160.70">
    <property type="entry name" value="Methylated DNA-protein cysteine methyltransferase domain"/>
    <property type="match status" value="1"/>
</dbReference>
<dbReference type="EC" id="2.1.1.63" evidence="3"/>
<reference evidence="11 12" key="1">
    <citation type="submission" date="2019-09" db="EMBL/GenBank/DDBJ databases">
        <title>Goodfellowia gen. nov., a new genus of the Pseudonocardineae related to Actinoalloteichus, containing Goodfellowia coeruleoviolacea gen. nov., comb. nov. gen. nov., comb. nov.</title>
        <authorList>
            <person name="Labeda D."/>
        </authorList>
    </citation>
    <scope>NUCLEOTIDE SEQUENCE [LARGE SCALE GENOMIC DNA]</scope>
    <source>
        <strain evidence="11 12">AN110305</strain>
    </source>
</reference>
<sequence length="186" mass="18845">MDPGASAGAGTPGLVVVATHETPVGTLSLAVTEVGLATCCFLPPEAVAARFVGDVRDEEAAAGTRQASLLALARTELDAYFAGTLQGFTVPVDLRLASAFDRSVLLALDVVGFGSTTTYGTLAKKLDLPPTAARAVGGSMAGNPVLIVVPCHRVVGSTGALVGYAGGLEVKRALLDLETDTEGMLF</sequence>
<evidence type="ECO:0000259" key="9">
    <source>
        <dbReference type="Pfam" id="PF01035"/>
    </source>
</evidence>
<dbReference type="Proteomes" id="UP000323454">
    <property type="component" value="Unassembled WGS sequence"/>
</dbReference>
<evidence type="ECO:0000256" key="1">
    <source>
        <dbReference type="ARBA" id="ARBA00001286"/>
    </source>
</evidence>
<keyword evidence="7" id="KW-0234">DNA repair</keyword>
<evidence type="ECO:0000256" key="3">
    <source>
        <dbReference type="ARBA" id="ARBA00011918"/>
    </source>
</evidence>
<comment type="similarity">
    <text evidence="2">Belongs to the MGMT family.</text>
</comment>
<dbReference type="Pfam" id="PF01035">
    <property type="entry name" value="DNA_binding_1"/>
    <property type="match status" value="1"/>
</dbReference>
<evidence type="ECO:0000313" key="11">
    <source>
        <dbReference type="EMBL" id="KAA2258152.1"/>
    </source>
</evidence>
<gene>
    <name evidence="11" type="ORF">F0L68_24585</name>
</gene>
<evidence type="ECO:0000313" key="12">
    <source>
        <dbReference type="Proteomes" id="UP000323454"/>
    </source>
</evidence>
<dbReference type="CDD" id="cd06445">
    <property type="entry name" value="ATase"/>
    <property type="match status" value="1"/>
</dbReference>
<keyword evidence="4 11" id="KW-0489">Methyltransferase</keyword>
<comment type="caution">
    <text evidence="11">The sequence shown here is derived from an EMBL/GenBank/DDBJ whole genome shotgun (WGS) entry which is preliminary data.</text>
</comment>
<evidence type="ECO:0000259" key="10">
    <source>
        <dbReference type="Pfam" id="PF02870"/>
    </source>
</evidence>
<protein>
    <recommendedName>
        <fullName evidence="3">methylated-DNA--[protein]-cysteine S-methyltransferase</fullName>
        <ecNumber evidence="3">2.1.1.63</ecNumber>
    </recommendedName>
</protein>
<dbReference type="AlphaFoldDB" id="A0A5B2X527"/>
<evidence type="ECO:0000256" key="7">
    <source>
        <dbReference type="ARBA" id="ARBA00023204"/>
    </source>
</evidence>
<dbReference type="GO" id="GO:0003908">
    <property type="term" value="F:methylated-DNA-[protein]-cysteine S-methyltransferase activity"/>
    <property type="evidence" value="ECO:0007669"/>
    <property type="project" value="UniProtKB-EC"/>
</dbReference>
<evidence type="ECO:0000256" key="2">
    <source>
        <dbReference type="ARBA" id="ARBA00008711"/>
    </source>
</evidence>
<dbReference type="InterPro" id="IPR036217">
    <property type="entry name" value="MethylDNA_cys_MeTrfase_DNAb"/>
</dbReference>
<dbReference type="InterPro" id="IPR001497">
    <property type="entry name" value="MethylDNA_cys_MeTrfase_AS"/>
</dbReference>
<proteinExistence type="inferred from homology"/>
<dbReference type="Gene3D" id="1.10.10.10">
    <property type="entry name" value="Winged helix-like DNA-binding domain superfamily/Winged helix DNA-binding domain"/>
    <property type="match status" value="1"/>
</dbReference>
<dbReference type="GO" id="GO:0006281">
    <property type="term" value="P:DNA repair"/>
    <property type="evidence" value="ECO:0007669"/>
    <property type="project" value="UniProtKB-KW"/>
</dbReference>
<dbReference type="GO" id="GO:0032259">
    <property type="term" value="P:methylation"/>
    <property type="evidence" value="ECO:0007669"/>
    <property type="project" value="UniProtKB-KW"/>
</dbReference>
<feature type="domain" description="Methylguanine DNA methyltransferase ribonuclease-like" evidence="10">
    <location>
        <begin position="17"/>
        <end position="94"/>
    </location>
</feature>
<evidence type="ECO:0000256" key="8">
    <source>
        <dbReference type="ARBA" id="ARBA00049348"/>
    </source>
</evidence>
<accession>A0A5B2X527</accession>
<reference evidence="11 12" key="2">
    <citation type="submission" date="2019-09" db="EMBL/GenBank/DDBJ databases">
        <authorList>
            <person name="Jin C."/>
        </authorList>
    </citation>
    <scope>NUCLEOTIDE SEQUENCE [LARGE SCALE GENOMIC DNA]</scope>
    <source>
        <strain evidence="11 12">AN110305</strain>
    </source>
</reference>
<dbReference type="OrthoDB" id="9802228at2"/>
<name>A0A5B2X527_9PSEU</name>
<evidence type="ECO:0000256" key="6">
    <source>
        <dbReference type="ARBA" id="ARBA00022763"/>
    </source>
</evidence>
<dbReference type="RefSeq" id="WP_149852152.1">
    <property type="nucleotide sequence ID" value="NZ_VUOB01000042.1"/>
</dbReference>